<name>A0A1H3E294_9PSEU</name>
<dbReference type="PANTHER" id="PTHR34978">
    <property type="entry name" value="POSSIBLE SENSOR-TRANSDUCER PROTEIN BLAR"/>
    <property type="match status" value="1"/>
</dbReference>
<keyword evidence="5 6" id="KW-0482">Metalloprotease</keyword>
<keyword evidence="7" id="KW-0812">Transmembrane</keyword>
<feature type="transmembrane region" description="Helical" evidence="7">
    <location>
        <begin position="6"/>
        <end position="22"/>
    </location>
</feature>
<proteinExistence type="inferred from homology"/>
<feature type="transmembrane region" description="Helical" evidence="7">
    <location>
        <begin position="34"/>
        <end position="59"/>
    </location>
</feature>
<dbReference type="Gene3D" id="3.30.2010.10">
    <property type="entry name" value="Metalloproteases ('zincins'), catalytic domain"/>
    <property type="match status" value="1"/>
</dbReference>
<keyword evidence="2" id="KW-0479">Metal-binding</keyword>
<dbReference type="InterPro" id="IPR052173">
    <property type="entry name" value="Beta-lactam_resp_regulator"/>
</dbReference>
<organism evidence="9 10">
    <name type="scientific">Saccharopolyspora shandongensis</name>
    <dbReference type="NCBI Taxonomy" id="418495"/>
    <lineage>
        <taxon>Bacteria</taxon>
        <taxon>Bacillati</taxon>
        <taxon>Actinomycetota</taxon>
        <taxon>Actinomycetes</taxon>
        <taxon>Pseudonocardiales</taxon>
        <taxon>Pseudonocardiaceae</taxon>
        <taxon>Saccharopolyspora</taxon>
    </lineage>
</organism>
<dbReference type="InterPro" id="IPR001915">
    <property type="entry name" value="Peptidase_M48"/>
</dbReference>
<dbReference type="EMBL" id="FNOK01000014">
    <property type="protein sequence ID" value="SDX72833.1"/>
    <property type="molecule type" value="Genomic_DNA"/>
</dbReference>
<comment type="cofactor">
    <cofactor evidence="6">
        <name>Zn(2+)</name>
        <dbReference type="ChEBI" id="CHEBI:29105"/>
    </cofactor>
    <text evidence="6">Binds 1 zinc ion per subunit.</text>
</comment>
<evidence type="ECO:0000256" key="5">
    <source>
        <dbReference type="ARBA" id="ARBA00023049"/>
    </source>
</evidence>
<keyword evidence="10" id="KW-1185">Reference proteome</keyword>
<dbReference type="Pfam" id="PF01435">
    <property type="entry name" value="Peptidase_M48"/>
    <property type="match status" value="1"/>
</dbReference>
<dbReference type="RefSeq" id="WP_093266478.1">
    <property type="nucleotide sequence ID" value="NZ_FNOK01000014.1"/>
</dbReference>
<protein>
    <submittedName>
        <fullName evidence="9">Signal transducer regulating beta-lactamase production, contains metallopeptidase domain</fullName>
    </submittedName>
</protein>
<feature type="domain" description="Peptidase M48" evidence="8">
    <location>
        <begin position="116"/>
        <end position="193"/>
    </location>
</feature>
<sequence>MILAFALLLGVGIVAGYSPGLLDRMMARRIDPQVVLATWVALVATTFLTVVAALVVVLLPAHGPTSLLMQLVHHCVTAVQHGAVPRFHAVTALLLLFGLTSLLLLVSVRLMRHVRRQRRAHRRQLELLRVAARPEAGPFPTMWLPHPKPLAYSVAGTPAFVVATDGVREELCAGDAAAVIEHERAHLHGRHHMLVGLAEALARSAPWIPLLRHSPALVRTAVELAADRAAARLHGAGSVHSALLIMSGCHGGPATPQHALGMADSAVALRLHHLEFLGPCAPRVRRALASGVAGLTAALLPALAGLGILASLAMITCPILFEM</sequence>
<evidence type="ECO:0000313" key="10">
    <source>
        <dbReference type="Proteomes" id="UP000199529"/>
    </source>
</evidence>
<evidence type="ECO:0000313" key="9">
    <source>
        <dbReference type="EMBL" id="SDX72833.1"/>
    </source>
</evidence>
<comment type="similarity">
    <text evidence="6">Belongs to the peptidase M48 family.</text>
</comment>
<dbReference type="GO" id="GO:0046872">
    <property type="term" value="F:metal ion binding"/>
    <property type="evidence" value="ECO:0007669"/>
    <property type="project" value="UniProtKB-KW"/>
</dbReference>
<accession>A0A1H3E294</accession>
<feature type="transmembrane region" description="Helical" evidence="7">
    <location>
        <begin position="292"/>
        <end position="321"/>
    </location>
</feature>
<keyword evidence="1 6" id="KW-0645">Protease</keyword>
<gene>
    <name evidence="9" type="ORF">SAMN05216215_101472</name>
</gene>
<dbReference type="CDD" id="cd07326">
    <property type="entry name" value="M56_BlaR1_MecR1_like"/>
    <property type="match status" value="1"/>
</dbReference>
<dbReference type="Proteomes" id="UP000199529">
    <property type="component" value="Unassembled WGS sequence"/>
</dbReference>
<evidence type="ECO:0000256" key="6">
    <source>
        <dbReference type="RuleBase" id="RU003983"/>
    </source>
</evidence>
<evidence type="ECO:0000256" key="4">
    <source>
        <dbReference type="ARBA" id="ARBA00022833"/>
    </source>
</evidence>
<evidence type="ECO:0000256" key="1">
    <source>
        <dbReference type="ARBA" id="ARBA00022670"/>
    </source>
</evidence>
<reference evidence="10" key="1">
    <citation type="submission" date="2016-10" db="EMBL/GenBank/DDBJ databases">
        <authorList>
            <person name="Varghese N."/>
            <person name="Submissions S."/>
        </authorList>
    </citation>
    <scope>NUCLEOTIDE SEQUENCE [LARGE SCALE GENOMIC DNA]</scope>
    <source>
        <strain evidence="10">CGMCC 4.3530</strain>
    </source>
</reference>
<dbReference type="GO" id="GO:0004222">
    <property type="term" value="F:metalloendopeptidase activity"/>
    <property type="evidence" value="ECO:0007669"/>
    <property type="project" value="InterPro"/>
</dbReference>
<evidence type="ECO:0000256" key="7">
    <source>
        <dbReference type="SAM" id="Phobius"/>
    </source>
</evidence>
<dbReference type="OrthoDB" id="9785340at2"/>
<feature type="transmembrane region" description="Helical" evidence="7">
    <location>
        <begin position="87"/>
        <end position="108"/>
    </location>
</feature>
<evidence type="ECO:0000259" key="8">
    <source>
        <dbReference type="Pfam" id="PF01435"/>
    </source>
</evidence>
<evidence type="ECO:0000256" key="3">
    <source>
        <dbReference type="ARBA" id="ARBA00022801"/>
    </source>
</evidence>
<keyword evidence="3 6" id="KW-0378">Hydrolase</keyword>
<keyword evidence="7" id="KW-1133">Transmembrane helix</keyword>
<dbReference type="GO" id="GO:0006508">
    <property type="term" value="P:proteolysis"/>
    <property type="evidence" value="ECO:0007669"/>
    <property type="project" value="UniProtKB-KW"/>
</dbReference>
<dbReference type="STRING" id="418495.SAMN05216215_101472"/>
<evidence type="ECO:0000256" key="2">
    <source>
        <dbReference type="ARBA" id="ARBA00022723"/>
    </source>
</evidence>
<dbReference type="AlphaFoldDB" id="A0A1H3E294"/>
<keyword evidence="7" id="KW-0472">Membrane</keyword>
<keyword evidence="4 6" id="KW-0862">Zinc</keyword>
<dbReference type="PANTHER" id="PTHR34978:SF3">
    <property type="entry name" value="SLR0241 PROTEIN"/>
    <property type="match status" value="1"/>
</dbReference>